<keyword evidence="2" id="KW-0255">Endonuclease</keyword>
<evidence type="ECO:0000313" key="2">
    <source>
        <dbReference type="EMBL" id="TDQ52514.1"/>
    </source>
</evidence>
<proteinExistence type="predicted"/>
<reference evidence="2 3" key="1">
    <citation type="submission" date="2019-03" db="EMBL/GenBank/DDBJ databases">
        <title>Genomic Encyclopedia of Type Strains, Phase IV (KMG-IV): sequencing the most valuable type-strain genomes for metagenomic binning, comparative biology and taxonomic classification.</title>
        <authorList>
            <person name="Goeker M."/>
        </authorList>
    </citation>
    <scope>NUCLEOTIDE SEQUENCE [LARGE SCALE GENOMIC DNA]</scope>
    <source>
        <strain evidence="2 3">DSM 46770</strain>
    </source>
</reference>
<accession>A0A4R6UYE3</accession>
<dbReference type="GO" id="GO:0004519">
    <property type="term" value="F:endonuclease activity"/>
    <property type="evidence" value="ECO:0007669"/>
    <property type="project" value="UniProtKB-KW"/>
</dbReference>
<keyword evidence="3" id="KW-1185">Reference proteome</keyword>
<comment type="caution">
    <text evidence="2">The sequence shown here is derived from an EMBL/GenBank/DDBJ whole genome shotgun (WGS) entry which is preliminary data.</text>
</comment>
<dbReference type="Proteomes" id="UP000295281">
    <property type="component" value="Unassembled WGS sequence"/>
</dbReference>
<dbReference type="OrthoDB" id="3820230at2"/>
<dbReference type="InterPro" id="IPR036691">
    <property type="entry name" value="Endo/exonu/phosph_ase_sf"/>
</dbReference>
<keyword evidence="2" id="KW-0269">Exonuclease</keyword>
<dbReference type="Pfam" id="PF03372">
    <property type="entry name" value="Exo_endo_phos"/>
    <property type="match status" value="1"/>
</dbReference>
<sequence>MPVLRVLSYNVRSLRDDPAAVARVVRACRPDVLCLQEAPRLLLWRTRRRRLARRCGLRTAVSRRAGGLAILVRPGIGVGRRAHRRLSRRRGLHPRALSVAVLAVDGHQLTAAVSHLDLEPGARLEHAAEILALLSVYDAPVVLAADVNEEPVGPAWRLLAARLPDTGGTGPTFPARRPRKRIDGIFADPRLGVLASGVPRAPLPADLASATDHHPVLAEIALR</sequence>
<dbReference type="EMBL" id="SNYN01000006">
    <property type="protein sequence ID" value="TDQ52514.1"/>
    <property type="molecule type" value="Genomic_DNA"/>
</dbReference>
<dbReference type="GO" id="GO:0004527">
    <property type="term" value="F:exonuclease activity"/>
    <property type="evidence" value="ECO:0007669"/>
    <property type="project" value="UniProtKB-KW"/>
</dbReference>
<dbReference type="InterPro" id="IPR005135">
    <property type="entry name" value="Endo/exonuclease/phosphatase"/>
</dbReference>
<evidence type="ECO:0000259" key="1">
    <source>
        <dbReference type="Pfam" id="PF03372"/>
    </source>
</evidence>
<keyword evidence="2" id="KW-0540">Nuclease</keyword>
<name>A0A4R6UYE3_9ACTN</name>
<evidence type="ECO:0000313" key="3">
    <source>
        <dbReference type="Proteomes" id="UP000295281"/>
    </source>
</evidence>
<organism evidence="2 3">
    <name type="scientific">Actinorugispora endophytica</name>
    <dbReference type="NCBI Taxonomy" id="1605990"/>
    <lineage>
        <taxon>Bacteria</taxon>
        <taxon>Bacillati</taxon>
        <taxon>Actinomycetota</taxon>
        <taxon>Actinomycetes</taxon>
        <taxon>Streptosporangiales</taxon>
        <taxon>Nocardiopsidaceae</taxon>
        <taxon>Actinorugispora</taxon>
    </lineage>
</organism>
<protein>
    <submittedName>
        <fullName evidence="2">Endonuclease/exonuclease/phosphatase family metal-dependent hydrolase</fullName>
    </submittedName>
</protein>
<dbReference type="RefSeq" id="WP_133741407.1">
    <property type="nucleotide sequence ID" value="NZ_SNYN01000006.1"/>
</dbReference>
<gene>
    <name evidence="2" type="ORF">EV190_106152</name>
</gene>
<dbReference type="AlphaFoldDB" id="A0A4R6UYE3"/>
<feature type="domain" description="Endonuclease/exonuclease/phosphatase" evidence="1">
    <location>
        <begin position="7"/>
        <end position="213"/>
    </location>
</feature>
<dbReference type="SUPFAM" id="SSF56219">
    <property type="entry name" value="DNase I-like"/>
    <property type="match status" value="1"/>
</dbReference>
<keyword evidence="2" id="KW-0378">Hydrolase</keyword>
<dbReference type="Gene3D" id="3.60.10.10">
    <property type="entry name" value="Endonuclease/exonuclease/phosphatase"/>
    <property type="match status" value="1"/>
</dbReference>